<evidence type="ECO:0000313" key="12">
    <source>
        <dbReference type="Proteomes" id="UP000663828"/>
    </source>
</evidence>
<evidence type="ECO:0000256" key="3">
    <source>
        <dbReference type="ARBA" id="ARBA00022692"/>
    </source>
</evidence>
<dbReference type="PRINTS" id="PR01586">
    <property type="entry name" value="TWIKCHANNEL"/>
</dbReference>
<feature type="transmembrane region" description="Helical" evidence="9">
    <location>
        <begin position="12"/>
        <end position="29"/>
    </location>
</feature>
<feature type="transmembrane region" description="Helical" evidence="9">
    <location>
        <begin position="347"/>
        <end position="366"/>
    </location>
</feature>
<feature type="transmembrane region" description="Helical" evidence="9">
    <location>
        <begin position="169"/>
        <end position="196"/>
    </location>
</feature>
<keyword evidence="12" id="KW-1185">Reference proteome</keyword>
<dbReference type="GO" id="GO:0022841">
    <property type="term" value="F:potassium ion leak channel activity"/>
    <property type="evidence" value="ECO:0007669"/>
    <property type="project" value="TreeGrafter"/>
</dbReference>
<organism evidence="11 12">
    <name type="scientific">Adineta ricciae</name>
    <name type="common">Rotifer</name>
    <dbReference type="NCBI Taxonomy" id="249248"/>
    <lineage>
        <taxon>Eukaryota</taxon>
        <taxon>Metazoa</taxon>
        <taxon>Spiralia</taxon>
        <taxon>Gnathifera</taxon>
        <taxon>Rotifera</taxon>
        <taxon>Eurotatoria</taxon>
        <taxon>Bdelloidea</taxon>
        <taxon>Adinetida</taxon>
        <taxon>Adinetidae</taxon>
        <taxon>Adineta</taxon>
    </lineage>
</organism>
<feature type="domain" description="Potassium channel" evidence="10">
    <location>
        <begin position="87"/>
        <end position="144"/>
    </location>
</feature>
<keyword evidence="5 8" id="KW-0406">Ion transport</keyword>
<proteinExistence type="inferred from homology"/>
<keyword evidence="2 8" id="KW-0813">Transport</keyword>
<evidence type="ECO:0000256" key="8">
    <source>
        <dbReference type="RuleBase" id="RU003857"/>
    </source>
</evidence>
<comment type="subcellular location">
    <subcellularLocation>
        <location evidence="1">Membrane</location>
        <topology evidence="1">Multi-pass membrane protein</topology>
    </subcellularLocation>
</comment>
<evidence type="ECO:0000256" key="6">
    <source>
        <dbReference type="ARBA" id="ARBA00023136"/>
    </source>
</evidence>
<dbReference type="PANTHER" id="PTHR11003">
    <property type="entry name" value="POTASSIUM CHANNEL, SUBFAMILY K"/>
    <property type="match status" value="1"/>
</dbReference>
<dbReference type="Gene3D" id="1.10.287.70">
    <property type="match status" value="2"/>
</dbReference>
<dbReference type="PRINTS" id="PR01333">
    <property type="entry name" value="2POREKCHANEL"/>
</dbReference>
<dbReference type="InterPro" id="IPR013099">
    <property type="entry name" value="K_chnl_dom"/>
</dbReference>
<keyword evidence="3 8" id="KW-0812">Transmembrane</keyword>
<gene>
    <name evidence="11" type="ORF">XAT740_LOCUS25888</name>
</gene>
<dbReference type="Proteomes" id="UP000663828">
    <property type="component" value="Unassembled WGS sequence"/>
</dbReference>
<evidence type="ECO:0000256" key="4">
    <source>
        <dbReference type="ARBA" id="ARBA00022989"/>
    </source>
</evidence>
<dbReference type="Pfam" id="PF07885">
    <property type="entry name" value="Ion_trans_2"/>
    <property type="match status" value="2"/>
</dbReference>
<protein>
    <recommendedName>
        <fullName evidence="10">Potassium channel domain-containing protein</fullName>
    </recommendedName>
</protein>
<feature type="transmembrane region" description="Helical" evidence="9">
    <location>
        <begin position="233"/>
        <end position="257"/>
    </location>
</feature>
<evidence type="ECO:0000313" key="11">
    <source>
        <dbReference type="EMBL" id="CAF1243928.1"/>
    </source>
</evidence>
<dbReference type="InterPro" id="IPR003280">
    <property type="entry name" value="2pore_dom_K_chnl"/>
</dbReference>
<accession>A0A814ZI87</accession>
<evidence type="ECO:0000256" key="2">
    <source>
        <dbReference type="ARBA" id="ARBA00022448"/>
    </source>
</evidence>
<comment type="similarity">
    <text evidence="8">Belongs to the two pore domain potassium channel (TC 1.A.1.8) family.</text>
</comment>
<feature type="transmembrane region" description="Helical" evidence="9">
    <location>
        <begin position="202"/>
        <end position="221"/>
    </location>
</feature>
<comment type="caution">
    <text evidence="11">The sequence shown here is derived from an EMBL/GenBank/DDBJ whole genome shotgun (WGS) entry which is preliminary data.</text>
</comment>
<feature type="transmembrane region" description="Helical" evidence="9">
    <location>
        <begin position="123"/>
        <end position="148"/>
    </location>
</feature>
<keyword evidence="4 9" id="KW-1133">Transmembrane helix</keyword>
<evidence type="ECO:0000256" key="1">
    <source>
        <dbReference type="ARBA" id="ARBA00004141"/>
    </source>
</evidence>
<keyword evidence="7 8" id="KW-0407">Ion channel</keyword>
<name>A0A814ZI87_ADIRI</name>
<sequence>MLDRSTTKLNLFLFTLLFLAYMFIGAQLFSSIERPAEQLIINEMYKTRQDFLEKYPCVQENDFESFIVTLLDANKHGVDARTNFTTVDNWSFAQSFFFAVTVVTTIGYGHVSPLSDTGRIICIIYAIFGVPMTLLLLSVIVRKLLILLNNTYLWFRRKLSSDRRSESKIRFIHLSLILLFSLIFLFIIPSIIFTFLEDNWSFIDSFYFCFISLTTIGLGDLVAGDSPTQRNRLFYKACLTIYLLVGVTIMMLLVAMVSQMPELHLIQYFLSEKEVEHENERISATETSGLLWLSRSSSSHSYGIHNSSSNHPYRRQTNEKLEPNEMIVQHFAAEIIEDGSIHFMPKLPYLLFGYFLFLLFGALIFYELNAVEERKRHIRVSNQIKQFINRNSKCLKEHDLYSYVDYFLDKSHTGLWRSSSKANVTKWTYGQGLLFVTSLITTVGKRNVYV</sequence>
<dbReference type="GO" id="GO:0030322">
    <property type="term" value="P:stabilization of membrane potential"/>
    <property type="evidence" value="ECO:0007669"/>
    <property type="project" value="TreeGrafter"/>
</dbReference>
<dbReference type="GO" id="GO:0005886">
    <property type="term" value="C:plasma membrane"/>
    <property type="evidence" value="ECO:0007669"/>
    <property type="project" value="TreeGrafter"/>
</dbReference>
<evidence type="ECO:0000256" key="7">
    <source>
        <dbReference type="ARBA" id="ARBA00023303"/>
    </source>
</evidence>
<dbReference type="SUPFAM" id="SSF81324">
    <property type="entry name" value="Voltage-gated potassium channels"/>
    <property type="match status" value="3"/>
</dbReference>
<feature type="transmembrane region" description="Helical" evidence="9">
    <location>
        <begin position="90"/>
        <end position="111"/>
    </location>
</feature>
<evidence type="ECO:0000256" key="5">
    <source>
        <dbReference type="ARBA" id="ARBA00023065"/>
    </source>
</evidence>
<reference evidence="11" key="1">
    <citation type="submission" date="2021-02" db="EMBL/GenBank/DDBJ databases">
        <authorList>
            <person name="Nowell W R."/>
        </authorList>
    </citation>
    <scope>NUCLEOTIDE SEQUENCE</scope>
</reference>
<feature type="domain" description="Potassium channel" evidence="10">
    <location>
        <begin position="183"/>
        <end position="260"/>
    </location>
</feature>
<dbReference type="InterPro" id="IPR005408">
    <property type="entry name" value="2pore_dom_K_chnl_TWIK"/>
</dbReference>
<dbReference type="PANTHER" id="PTHR11003:SF249">
    <property type="entry name" value="TWO PORE POTASSIUM CHANNEL PROTEIN SUP-9"/>
    <property type="match status" value="1"/>
</dbReference>
<dbReference type="GO" id="GO:0015271">
    <property type="term" value="F:outward rectifier potassium channel activity"/>
    <property type="evidence" value="ECO:0007669"/>
    <property type="project" value="TreeGrafter"/>
</dbReference>
<dbReference type="EMBL" id="CAJNOR010002073">
    <property type="protein sequence ID" value="CAF1243928.1"/>
    <property type="molecule type" value="Genomic_DNA"/>
</dbReference>
<evidence type="ECO:0000256" key="9">
    <source>
        <dbReference type="SAM" id="Phobius"/>
    </source>
</evidence>
<keyword evidence="6 9" id="KW-0472">Membrane</keyword>
<dbReference type="AlphaFoldDB" id="A0A814ZI87"/>
<evidence type="ECO:0000259" key="10">
    <source>
        <dbReference type="Pfam" id="PF07885"/>
    </source>
</evidence>